<keyword evidence="5" id="KW-1185">Reference proteome</keyword>
<dbReference type="GO" id="GO:0008972">
    <property type="term" value="F:phosphomethylpyrimidine kinase activity"/>
    <property type="evidence" value="ECO:0007669"/>
    <property type="project" value="InterPro"/>
</dbReference>
<protein>
    <recommendedName>
        <fullName evidence="6">Phosphomethylpyrimidine kinase</fullName>
    </recommendedName>
</protein>
<feature type="domain" description="Pyridoxamine kinase/Phosphomethylpyrimidine kinase" evidence="3">
    <location>
        <begin position="326"/>
        <end position="408"/>
    </location>
</feature>
<dbReference type="GO" id="GO:0008902">
    <property type="term" value="F:hydroxymethylpyrimidine kinase activity"/>
    <property type="evidence" value="ECO:0007669"/>
    <property type="project" value="TreeGrafter"/>
</dbReference>
<dbReference type="InterPro" id="IPR004305">
    <property type="entry name" value="Thiaminase-2/PQQC"/>
</dbReference>
<dbReference type="InterPro" id="IPR004399">
    <property type="entry name" value="HMP/HMP-P_kinase_dom"/>
</dbReference>
<evidence type="ECO:0000256" key="1">
    <source>
        <dbReference type="SAM" id="MobiDB-lite"/>
    </source>
</evidence>
<evidence type="ECO:0000259" key="2">
    <source>
        <dbReference type="Pfam" id="PF03070"/>
    </source>
</evidence>
<dbReference type="GO" id="GO:0009228">
    <property type="term" value="P:thiamine biosynthetic process"/>
    <property type="evidence" value="ECO:0007669"/>
    <property type="project" value="InterPro"/>
</dbReference>
<feature type="non-terminal residue" evidence="4">
    <location>
        <position position="674"/>
    </location>
</feature>
<dbReference type="InterPro" id="IPR016084">
    <property type="entry name" value="Haem_Oase-like_multi-hlx"/>
</dbReference>
<dbReference type="SUPFAM" id="SSF53613">
    <property type="entry name" value="Ribokinase-like"/>
    <property type="match status" value="2"/>
</dbReference>
<dbReference type="CDD" id="cd01169">
    <property type="entry name" value="HMPP_kinase"/>
    <property type="match status" value="1"/>
</dbReference>
<dbReference type="SUPFAM" id="SSF48613">
    <property type="entry name" value="Heme oxygenase-like"/>
    <property type="match status" value="1"/>
</dbReference>
<feature type="region of interest" description="Disordered" evidence="1">
    <location>
        <begin position="1"/>
        <end position="37"/>
    </location>
</feature>
<feature type="domain" description="Pyridoxamine kinase/Phosphomethylpyrimidine kinase" evidence="3">
    <location>
        <begin position="41"/>
        <end position="183"/>
    </location>
</feature>
<evidence type="ECO:0000259" key="3">
    <source>
        <dbReference type="Pfam" id="PF08543"/>
    </source>
</evidence>
<dbReference type="GO" id="GO:0005829">
    <property type="term" value="C:cytosol"/>
    <property type="evidence" value="ECO:0007669"/>
    <property type="project" value="TreeGrafter"/>
</dbReference>
<feature type="domain" description="Thiaminase-2/PQQC" evidence="2">
    <location>
        <begin position="447"/>
        <end position="661"/>
    </location>
</feature>
<sequence length="674" mass="72001">MTSAAGEHSKEAAGAEGSKQPALPALHSANPPRVCTIAGSDSGGGAGIQADLKTIQALGGYGLSVITALTAQNTTGVQAVHAPPPEFVRSQLASVHSDIRIDAWKIGMLANKEIIQVLSEDLGKYRKGKGKLAALVLDPVMVSTSGSLLLTHDSIHHLISGMLPLCDVLTPNLPEARQLLAHARNRPVRDDSATATSPTQKTKESGDDLESSLDTLKSLLSAAKELSDLGPKATLVKGGHHVMHNSEVNASLLELGGGLVLAPESQNQLYTGAQSSGQRYRGQLSGTAEPDELCVVRTDGSPWSEVLSAWYASGSSMSTASHDVDSVIVDVLYEKVGVNGGPRYTLFVKPHVQSTATHGTGCTLSSAIATFLSSGLTIELAVSNGISYVQASIARGLDSLGQGAGPLNHACTITPRGVLPPVRHADSLPSDRTPLCAALIANNISDWNLFVQHPFVEKLSCNELSKENFVWFLRQDYLFLLHYSRVWASGASSAAAARTFDDVALFAGMAASMATEAKTHTKICAAWGITEEDLQRRTKESAATLAYTRYVLDVSRSGDALELLCATGPCMLGYAEVGLRLRRLRKRTSVDENFPENAQAFGEWIDTYADEGFQKVARKSIEAMEDRAAADCPSPERMKQLQNIWNAAVRLEIGMWDEAIDATLRREIVDAPRN</sequence>
<evidence type="ECO:0000313" key="4">
    <source>
        <dbReference type="EMBL" id="PWN42612.1"/>
    </source>
</evidence>
<dbReference type="Pfam" id="PF08543">
    <property type="entry name" value="Phos_pyr_kin"/>
    <property type="match status" value="2"/>
</dbReference>
<evidence type="ECO:0008006" key="6">
    <source>
        <dbReference type="Google" id="ProtNLM"/>
    </source>
</evidence>
<organism evidence="4 5">
    <name type="scientific">Ceraceosorus guamensis</name>
    <dbReference type="NCBI Taxonomy" id="1522189"/>
    <lineage>
        <taxon>Eukaryota</taxon>
        <taxon>Fungi</taxon>
        <taxon>Dikarya</taxon>
        <taxon>Basidiomycota</taxon>
        <taxon>Ustilaginomycotina</taxon>
        <taxon>Exobasidiomycetes</taxon>
        <taxon>Ceraceosorales</taxon>
        <taxon>Ceraceosoraceae</taxon>
        <taxon>Ceraceosorus</taxon>
    </lineage>
</organism>
<dbReference type="CDD" id="cd19367">
    <property type="entry name" value="TenA_C_ScTHI20-like"/>
    <property type="match status" value="1"/>
</dbReference>
<dbReference type="PANTHER" id="PTHR20858:SF17">
    <property type="entry name" value="HYDROXYMETHYLPYRIMIDINE_PHOSPHOMETHYLPYRIMIDINE KINASE THI20-RELATED"/>
    <property type="match status" value="1"/>
</dbReference>
<reference evidence="4 5" key="1">
    <citation type="journal article" date="2018" name="Mol. Biol. Evol.">
        <title>Broad Genomic Sampling Reveals a Smut Pathogenic Ancestry of the Fungal Clade Ustilaginomycotina.</title>
        <authorList>
            <person name="Kijpornyongpan T."/>
            <person name="Mondo S.J."/>
            <person name="Barry K."/>
            <person name="Sandor L."/>
            <person name="Lee J."/>
            <person name="Lipzen A."/>
            <person name="Pangilinan J."/>
            <person name="LaButti K."/>
            <person name="Hainaut M."/>
            <person name="Henrissat B."/>
            <person name="Grigoriev I.V."/>
            <person name="Spatafora J.W."/>
            <person name="Aime M.C."/>
        </authorList>
    </citation>
    <scope>NUCLEOTIDE SEQUENCE [LARGE SCALE GENOMIC DNA]</scope>
    <source>
        <strain evidence="4 5">MCA 4658</strain>
    </source>
</reference>
<accession>A0A316VYT9</accession>
<feature type="region of interest" description="Disordered" evidence="1">
    <location>
        <begin position="182"/>
        <end position="210"/>
    </location>
</feature>
<dbReference type="GeneID" id="37034116"/>
<dbReference type="RefSeq" id="XP_025369772.1">
    <property type="nucleotide sequence ID" value="XM_025512246.1"/>
</dbReference>
<name>A0A316VYT9_9BASI</name>
<dbReference type="InterPro" id="IPR029056">
    <property type="entry name" value="Ribokinase-like"/>
</dbReference>
<dbReference type="InParanoid" id="A0A316VYT9"/>
<dbReference type="Proteomes" id="UP000245783">
    <property type="component" value="Unassembled WGS sequence"/>
</dbReference>
<proteinExistence type="predicted"/>
<dbReference type="OrthoDB" id="10028886at2759"/>
<dbReference type="InterPro" id="IPR013749">
    <property type="entry name" value="PM/HMP-P_kinase-1"/>
</dbReference>
<dbReference type="STRING" id="1522189.A0A316VYT9"/>
<dbReference type="FunCoup" id="A0A316VYT9">
    <property type="interactions" value="197"/>
</dbReference>
<dbReference type="AlphaFoldDB" id="A0A316VYT9"/>
<evidence type="ECO:0000313" key="5">
    <source>
        <dbReference type="Proteomes" id="UP000245783"/>
    </source>
</evidence>
<dbReference type="Gene3D" id="1.20.910.10">
    <property type="entry name" value="Heme oxygenase-like"/>
    <property type="match status" value="1"/>
</dbReference>
<dbReference type="Gene3D" id="3.40.1190.20">
    <property type="match status" value="1"/>
</dbReference>
<dbReference type="Pfam" id="PF03070">
    <property type="entry name" value="TENA_THI-4"/>
    <property type="match status" value="1"/>
</dbReference>
<dbReference type="EMBL" id="KZ819378">
    <property type="protein sequence ID" value="PWN42612.1"/>
    <property type="molecule type" value="Genomic_DNA"/>
</dbReference>
<gene>
    <name evidence="4" type="ORF">IE81DRAFT_301953</name>
</gene>
<dbReference type="PANTHER" id="PTHR20858">
    <property type="entry name" value="PHOSPHOMETHYLPYRIMIDINE KINASE"/>
    <property type="match status" value="1"/>
</dbReference>